<name>A0A497YSG2_9RHOB</name>
<organism evidence="1 2">
    <name type="scientific">Ruegeria conchae</name>
    <dbReference type="NCBI Taxonomy" id="981384"/>
    <lineage>
        <taxon>Bacteria</taxon>
        <taxon>Pseudomonadati</taxon>
        <taxon>Pseudomonadota</taxon>
        <taxon>Alphaproteobacteria</taxon>
        <taxon>Rhodobacterales</taxon>
        <taxon>Roseobacteraceae</taxon>
        <taxon>Ruegeria</taxon>
    </lineage>
</organism>
<evidence type="ECO:0000313" key="1">
    <source>
        <dbReference type="EMBL" id="RLJ98910.1"/>
    </source>
</evidence>
<evidence type="ECO:0000313" key="2">
    <source>
        <dbReference type="Proteomes" id="UP000271700"/>
    </source>
</evidence>
<dbReference type="AlphaFoldDB" id="A0A497YSG2"/>
<dbReference type="EMBL" id="RCCT01000008">
    <property type="protein sequence ID" value="RLJ98910.1"/>
    <property type="molecule type" value="Genomic_DNA"/>
</dbReference>
<keyword evidence="2" id="KW-1185">Reference proteome</keyword>
<comment type="caution">
    <text evidence="1">The sequence shown here is derived from an EMBL/GenBank/DDBJ whole genome shotgun (WGS) entry which is preliminary data.</text>
</comment>
<dbReference type="Proteomes" id="UP000271700">
    <property type="component" value="Unassembled WGS sequence"/>
</dbReference>
<sequence>MISGPAATIAKAAPASLSGVSNETPYKALGGAVLRAAVGLRGERGPDRF</sequence>
<accession>A0A497YSG2</accession>
<reference evidence="1 2" key="1">
    <citation type="submission" date="2018-10" db="EMBL/GenBank/DDBJ databases">
        <title>Genomic Encyclopedia of Archaeal and Bacterial Type Strains, Phase II (KMG-II): from individual species to whole genera.</title>
        <authorList>
            <person name="Goeker M."/>
        </authorList>
    </citation>
    <scope>NUCLEOTIDE SEQUENCE [LARGE SCALE GENOMIC DNA]</scope>
    <source>
        <strain evidence="1 2">DSM 29317</strain>
    </source>
</reference>
<gene>
    <name evidence="1" type="ORF">CLV75_4034</name>
</gene>
<proteinExistence type="predicted"/>
<protein>
    <submittedName>
        <fullName evidence="1">Uncharacterized protein</fullName>
    </submittedName>
</protein>